<dbReference type="Proteomes" id="UP000887574">
    <property type="component" value="Unplaced"/>
</dbReference>
<keyword evidence="4" id="KW-1185">Reference proteome</keyword>
<dbReference type="GO" id="GO:0016192">
    <property type="term" value="P:vesicle-mediated transport"/>
    <property type="evidence" value="ECO:0007669"/>
    <property type="project" value="InterPro"/>
</dbReference>
<name>A0A915DZD3_9BILA</name>
<keyword evidence="1" id="KW-0175">Coiled coil</keyword>
<evidence type="ECO:0000256" key="2">
    <source>
        <dbReference type="SAM" id="MobiDB-lite"/>
    </source>
</evidence>
<feature type="domain" description="Uso1/p115-like vesicle tethering protein C-terminal" evidence="3">
    <location>
        <begin position="110"/>
        <end position="221"/>
    </location>
</feature>
<feature type="region of interest" description="Disordered" evidence="2">
    <location>
        <begin position="1"/>
        <end position="34"/>
    </location>
</feature>
<dbReference type="Pfam" id="PF04871">
    <property type="entry name" value="Uso1_p115_C"/>
    <property type="match status" value="1"/>
</dbReference>
<reference evidence="5" key="1">
    <citation type="submission" date="2022-11" db="UniProtKB">
        <authorList>
            <consortium name="WormBaseParasite"/>
        </authorList>
    </citation>
    <scope>IDENTIFICATION</scope>
</reference>
<dbReference type="WBParaSite" id="jg24548">
    <property type="protein sequence ID" value="jg24548"/>
    <property type="gene ID" value="jg24548"/>
</dbReference>
<feature type="region of interest" description="Disordered" evidence="2">
    <location>
        <begin position="206"/>
        <end position="242"/>
    </location>
</feature>
<evidence type="ECO:0000256" key="1">
    <source>
        <dbReference type="SAM" id="Coils"/>
    </source>
</evidence>
<dbReference type="InterPro" id="IPR006955">
    <property type="entry name" value="Uso1_p115_C"/>
</dbReference>
<protein>
    <submittedName>
        <fullName evidence="5">Uso1/p115-like vesicle tethering protein C-terminal domain-containing protein</fullName>
    </submittedName>
</protein>
<organism evidence="4 5">
    <name type="scientific">Ditylenchus dipsaci</name>
    <dbReference type="NCBI Taxonomy" id="166011"/>
    <lineage>
        <taxon>Eukaryota</taxon>
        <taxon>Metazoa</taxon>
        <taxon>Ecdysozoa</taxon>
        <taxon>Nematoda</taxon>
        <taxon>Chromadorea</taxon>
        <taxon>Rhabditida</taxon>
        <taxon>Tylenchina</taxon>
        <taxon>Tylenchomorpha</taxon>
        <taxon>Sphaerularioidea</taxon>
        <taxon>Anguinidae</taxon>
        <taxon>Anguininae</taxon>
        <taxon>Ditylenchus</taxon>
    </lineage>
</organism>
<dbReference type="GO" id="GO:0006886">
    <property type="term" value="P:intracellular protein transport"/>
    <property type="evidence" value="ECO:0007669"/>
    <property type="project" value="InterPro"/>
</dbReference>
<feature type="coiled-coil region" evidence="1">
    <location>
        <begin position="132"/>
        <end position="193"/>
    </location>
</feature>
<feature type="compositionally biased region" description="Polar residues" evidence="2">
    <location>
        <begin position="224"/>
        <end position="242"/>
    </location>
</feature>
<feature type="compositionally biased region" description="Low complexity" evidence="2">
    <location>
        <begin position="22"/>
        <end position="34"/>
    </location>
</feature>
<evidence type="ECO:0000313" key="4">
    <source>
        <dbReference type="Proteomes" id="UP000887574"/>
    </source>
</evidence>
<feature type="compositionally biased region" description="Polar residues" evidence="2">
    <location>
        <begin position="9"/>
        <end position="21"/>
    </location>
</feature>
<dbReference type="AlphaFoldDB" id="A0A915DZD3"/>
<accession>A0A915DZD3</accession>
<proteinExistence type="predicted"/>
<feature type="compositionally biased region" description="Acidic residues" evidence="2">
    <location>
        <begin position="208"/>
        <end position="222"/>
    </location>
</feature>
<evidence type="ECO:0000259" key="3">
    <source>
        <dbReference type="Pfam" id="PF04871"/>
    </source>
</evidence>
<evidence type="ECO:0000313" key="5">
    <source>
        <dbReference type="WBParaSite" id="jg24548"/>
    </source>
</evidence>
<sequence length="242" mass="27681">MQELKTLKEQGSSSSIVPSSANHNQPVNSVNNNHWSSEIDRLQQELQQKAILCEQRAEAAVKLDSSLCRIAKQWQAEAEKYQQWAVQWQAYQISQLPNPQDTVILSLQAQQQELEQQLKHGWEAFEAQSYTLADAAKQLEQKDRHIADMEQKLKATQNTQNKLVENSHHDPEMDSLKKEHEDLLVLLADQDNKLSYYRKRLAQLGEAVTDDEDEGDDGEDDQPPSYTQHSEEQYNNGRAGSV</sequence>